<feature type="domain" description="Pesticidal crystal protein Cry1Aa" evidence="7">
    <location>
        <begin position="1258"/>
        <end position="1321"/>
    </location>
</feature>
<feature type="compositionally biased region" description="Basic and acidic residues" evidence="3">
    <location>
        <begin position="886"/>
        <end position="911"/>
    </location>
</feature>
<feature type="coiled-coil region" evidence="2">
    <location>
        <begin position="935"/>
        <end position="975"/>
    </location>
</feature>
<feature type="coiled-coil region" evidence="2">
    <location>
        <begin position="1157"/>
        <end position="1191"/>
    </location>
</feature>
<evidence type="ECO:0000256" key="1">
    <source>
        <dbReference type="ARBA" id="ARBA00022801"/>
    </source>
</evidence>
<keyword evidence="4" id="KW-0732">Signal</keyword>
<feature type="domain" description="Pesticidal crystal protein Cry1Aa" evidence="7">
    <location>
        <begin position="340"/>
        <end position="399"/>
    </location>
</feature>
<dbReference type="InterPro" id="IPR004954">
    <property type="entry name" value="Mucin-bd"/>
</dbReference>
<feature type="coiled-coil region" evidence="2">
    <location>
        <begin position="1234"/>
        <end position="1264"/>
    </location>
</feature>
<dbReference type="InterPro" id="IPR054544">
    <property type="entry name" value="Pest_crys_Cry1Aa_dom-IV"/>
</dbReference>
<feature type="domain" description="Pesticidal crystal protein Cry1Aa" evidence="7">
    <location>
        <begin position="1044"/>
        <end position="1106"/>
    </location>
</feature>
<feature type="domain" description="Pesticidal crystal protein Cry1Aa" evidence="7">
    <location>
        <begin position="605"/>
        <end position="667"/>
    </location>
</feature>
<feature type="domain" description="Pesticidal crystal protein Cry1Aa" evidence="7">
    <location>
        <begin position="677"/>
        <end position="738"/>
    </location>
</feature>
<feature type="coiled-coil region" evidence="2">
    <location>
        <begin position="1090"/>
        <end position="1123"/>
    </location>
</feature>
<evidence type="ECO:0000259" key="7">
    <source>
        <dbReference type="Pfam" id="PF18449"/>
    </source>
</evidence>
<protein>
    <recommendedName>
        <fullName evidence="10">CBM-cenC domain-containing protein</fullName>
    </recommendedName>
</protein>
<feature type="coiled-coil region" evidence="2">
    <location>
        <begin position="651"/>
        <end position="681"/>
    </location>
</feature>
<gene>
    <name evidence="8" type="ORF">HB902_04030</name>
</gene>
<dbReference type="Pfam" id="PF03272">
    <property type="entry name" value="Mucin_bdg"/>
    <property type="match status" value="1"/>
</dbReference>
<evidence type="ECO:0000313" key="9">
    <source>
        <dbReference type="Proteomes" id="UP000541955"/>
    </source>
</evidence>
<dbReference type="SUPFAM" id="SSF49785">
    <property type="entry name" value="Galactose-binding domain-like"/>
    <property type="match status" value="1"/>
</dbReference>
<evidence type="ECO:0000256" key="3">
    <source>
        <dbReference type="SAM" id="MobiDB-lite"/>
    </source>
</evidence>
<feature type="coiled-coil region" evidence="2">
    <location>
        <begin position="368"/>
        <end position="404"/>
    </location>
</feature>
<evidence type="ECO:0000259" key="6">
    <source>
        <dbReference type="Pfam" id="PF03272"/>
    </source>
</evidence>
<evidence type="ECO:0000256" key="2">
    <source>
        <dbReference type="SAM" id="Coils"/>
    </source>
</evidence>
<feature type="coiled-coil region" evidence="2">
    <location>
        <begin position="796"/>
        <end position="826"/>
    </location>
</feature>
<feature type="coiled-coil region" evidence="2">
    <location>
        <begin position="1305"/>
        <end position="1338"/>
    </location>
</feature>
<dbReference type="InterPro" id="IPR003305">
    <property type="entry name" value="CenC_carb-bd"/>
</dbReference>
<dbReference type="RefSeq" id="WP_185428659.1">
    <property type="nucleotide sequence ID" value="NZ_JAARRW010000001.1"/>
</dbReference>
<dbReference type="Gene3D" id="2.60.120.260">
    <property type="entry name" value="Galactose-binding domain-like"/>
    <property type="match status" value="3"/>
</dbReference>
<dbReference type="Pfam" id="PF02018">
    <property type="entry name" value="CBM_4_9"/>
    <property type="match status" value="3"/>
</dbReference>
<feature type="domain" description="Pesticidal crystal protein Cry1Aa" evidence="7">
    <location>
        <begin position="1118"/>
        <end position="1180"/>
    </location>
</feature>
<dbReference type="Proteomes" id="UP000541955">
    <property type="component" value="Unassembled WGS sequence"/>
</dbReference>
<feature type="domain" description="Pesticidal crystal protein Cry1Aa" evidence="7">
    <location>
        <begin position="536"/>
        <end position="596"/>
    </location>
</feature>
<evidence type="ECO:0008006" key="10">
    <source>
        <dbReference type="Google" id="ProtNLM"/>
    </source>
</evidence>
<feature type="domain" description="Pesticidal crystal protein Cry1Aa" evidence="7">
    <location>
        <begin position="135"/>
        <end position="197"/>
    </location>
</feature>
<evidence type="ECO:0000256" key="4">
    <source>
        <dbReference type="SAM" id="SignalP"/>
    </source>
</evidence>
<dbReference type="GO" id="GO:0016798">
    <property type="term" value="F:hydrolase activity, acting on glycosyl bonds"/>
    <property type="evidence" value="ECO:0007669"/>
    <property type="project" value="InterPro"/>
</dbReference>
<dbReference type="Pfam" id="PF18449">
    <property type="entry name" value="Endotoxin_C2"/>
    <property type="match status" value="16"/>
</dbReference>
<feature type="domain" description="Pesticidal crystal protein Cry1Aa" evidence="7">
    <location>
        <begin position="274"/>
        <end position="333"/>
    </location>
</feature>
<feature type="domain" description="Pesticidal crystal protein Cry1Aa" evidence="7">
    <location>
        <begin position="1333"/>
        <end position="1394"/>
    </location>
</feature>
<feature type="region of interest" description="Disordered" evidence="3">
    <location>
        <begin position="886"/>
        <end position="919"/>
    </location>
</feature>
<dbReference type="EMBL" id="JAARRW010000001">
    <property type="protein sequence ID" value="MBC1561232.1"/>
    <property type="molecule type" value="Genomic_DNA"/>
</dbReference>
<feature type="domain" description="Pesticidal crystal protein Cry1Aa" evidence="7">
    <location>
        <begin position="970"/>
        <end position="1032"/>
    </location>
</feature>
<proteinExistence type="predicted"/>
<feature type="chain" id="PRO_5038592549" description="CBM-cenC domain-containing protein" evidence="4">
    <location>
        <begin position="24"/>
        <end position="2050"/>
    </location>
</feature>
<feature type="domain" description="Pesticidal crystal protein Cry1Aa" evidence="7">
    <location>
        <begin position="203"/>
        <end position="265"/>
    </location>
</feature>
<reference evidence="8 9" key="1">
    <citation type="submission" date="2020-03" db="EMBL/GenBank/DDBJ databases">
        <title>Soil Listeria distribution.</title>
        <authorList>
            <person name="Liao J."/>
            <person name="Wiedmann M."/>
        </authorList>
    </citation>
    <scope>NUCLEOTIDE SEQUENCE [LARGE SCALE GENOMIC DNA]</scope>
    <source>
        <strain evidence="8 9">FSL L7-1387</strain>
    </source>
</reference>
<feature type="signal peptide" evidence="4">
    <location>
        <begin position="1"/>
        <end position="23"/>
    </location>
</feature>
<feature type="domain" description="CBM-cenC" evidence="5">
    <location>
        <begin position="1475"/>
        <end position="1589"/>
    </location>
</feature>
<evidence type="ECO:0000313" key="8">
    <source>
        <dbReference type="EMBL" id="MBC1561232.1"/>
    </source>
</evidence>
<feature type="domain" description="Pesticidal crystal protein Cry1Aa" evidence="7">
    <location>
        <begin position="896"/>
        <end position="958"/>
    </location>
</feature>
<feature type="domain" description="Pesticidal crystal protein Cry1Aa" evidence="7">
    <location>
        <begin position="1188"/>
        <end position="1250"/>
    </location>
</feature>
<feature type="domain" description="CBM-cenC" evidence="5">
    <location>
        <begin position="1699"/>
        <end position="1810"/>
    </location>
</feature>
<organism evidence="8 9">
    <name type="scientific">Listeria booriae</name>
    <dbReference type="NCBI Taxonomy" id="1552123"/>
    <lineage>
        <taxon>Bacteria</taxon>
        <taxon>Bacillati</taxon>
        <taxon>Bacillota</taxon>
        <taxon>Bacilli</taxon>
        <taxon>Bacillales</taxon>
        <taxon>Listeriaceae</taxon>
        <taxon>Listeria</taxon>
    </lineage>
</organism>
<evidence type="ECO:0000259" key="5">
    <source>
        <dbReference type="Pfam" id="PF02018"/>
    </source>
</evidence>
<keyword evidence="1" id="KW-0378">Hydrolase</keyword>
<keyword evidence="2" id="KW-0175">Coiled coil</keyword>
<feature type="domain" description="Pesticidal crystal protein Cry1Aa" evidence="7">
    <location>
        <begin position="821"/>
        <end position="884"/>
    </location>
</feature>
<name>A0A7X0XI28_9LIST</name>
<comment type="caution">
    <text evidence="8">The sequence shown here is derived from an EMBL/GenBank/DDBJ whole genome shotgun (WGS) entry which is preliminary data.</text>
</comment>
<feature type="domain" description="Putative mucin/carbohydrate-binding" evidence="6">
    <location>
        <begin position="413"/>
        <end position="521"/>
    </location>
</feature>
<feature type="coiled-coil region" evidence="2">
    <location>
        <begin position="1009"/>
        <end position="1052"/>
    </location>
</feature>
<feature type="domain" description="CBM-cenC" evidence="5">
    <location>
        <begin position="1921"/>
        <end position="2031"/>
    </location>
</feature>
<dbReference type="InterPro" id="IPR008979">
    <property type="entry name" value="Galactose-bd-like_sf"/>
</dbReference>
<sequence>MKKSGKKILTGTAAAMLALSAVAAPVATVVTNPSETKAAAVRFTDVRLVMIGGQLYVQASYNTYNVKEQITMGVVPEYGPSQGLAVVTPDSSKQSLIPVTRKIVAGDRIFVLFIGSNGVQIDGVVLEADEFMDIQAISNAEAAINNLFTTTAKTAIKSTTNQAAINSAQLLVNEVLNDTKRASLQQDINKAQQLLNARTESDNQAAARTAVNQLFINNTPTSNAIKDTTTQASINAARALVNKVTDAAVRNALEADLKKAQDLLDYNANQQINQAAQTAVNELFKDNQPATGAIKDTTTQVTIDAAQKLVDAVKDQALKNTLQENINKAKDLLTDGGAQAKAREAVNNLFGNKDPKGNIKAGLTQAEITNAQSLVDKVSDAVKKAELQADLDKAKKEFNQTGTDFTYTFKNRTNDIFATMDISITNMQAVTTTKAVLTGSGLYTMYASILIQNAVGTAKFDKKFLGMNAETTQRAYFSIGDFITTYHSEFNVNRLSIQNNTNKGELEVRETITYMVTAKGLVLVSEAEKETVIAENKAREVVNSLFKNKDPKGDITAEVTQADIQNAQSLVDAVQDLTKRAELQSDLNKAKAQLDAKIKADQERQAAADKAINELFKDNKPSTGEIKDTTNQKAIDDAQKLVDVVEDVTAKKELQANLDKVKELLDAKIAAEKAANEAAKKLVDELFTNDNPATNAIKAITNQQAINDAKAAVAKVTDPALKATLEENIELAQKLLNERTILEEEDKGQQLIASFLVKQLYQNNDPKTDAIKSTTNQISIDTAQEQVDLIRDPEVRAQLQKEVDRAQELLNARLQAEDEANQAAADKAVNELFKDNKPATGAIKDTTDQGAIDAAQKAIDAIKDPVVKDALQANLDKAQELLNAKKAEEKAEQDRQAAADKAVNELFKDNKPSTGAIKDTTDQDAIDAAQKVIDAVKDQATKDALQANLDKAQELLNAKKAEEKAEQDRQNAADKAVNELFKDNKPATGTIKDTIDQDAIDAAQKAIDAVKDQATKDALQANLDKAQELLNAKKAEEKAEQDRQNAADKAINELFKDNKPSTGVIKDTTDQKAIDEAQKLINAVTDPTMKQELQNNLDKVQELLDAKKAEEKAEQDRQAAADKAVNELFKDNKPATGAIKDTTDQDAIDAAQKVIDAVKDQATKDALQANLDKAQELLNAKKAEQDRQNEADKAINELFKDNNPATGEIKDTTDQTAIDEAQKIIDKVTDPAVKQELQNNLDKAQELLNEKNSTEKEDQAAANKAVNELFKDNDPKTGAIKDTTNQDAIDAAQKLIDAVKDPETNAALQANLDKAQELLDAKTAADKAEQARQAAAEKAVNELFNSNKPSTGILKDATDQTAIDAAQKLIDAVTVPSVKKELQTNLDKAQNLLDTKFFNAAQEAVQGLMTTLVNFGQKTDAYGAIKLDTTQEKIYQAQDKVSLVPDRVAEKANLIAQLDKVQEQLIARNNEQIGNKVNNGNFDSALNGWKTWIGSGSLAPTVAATEGPATKTVKLASNSSVEQTIQGLKPNTNYVITFYGKVDDGTFLSAGIKNHGNTQQSIRVTTADYSKGQIAFTTGASATSATFFLMKGAGTGNGFGDFVISKADNGEDLIPEVIEATNKVDNLFTNLSVTGVNDTTATLYKNGALKLAVKQADIDAAMAVVNAMQDSYESKADLLATLKTAQDLWNDRTVEQTDNLVKNSEFDSSIANWKPWNGATSTTPVTVKEDGNNVLKLAGSSSVEQVISGLKPNTTYTLEIYGKADNNGYVSVGVKNYGGTQKTARVSGADYTKASVTIRTGATNTTATVFLLKGAGISAGSVDTVLFKDSTPESERPEVIAANEALTALFTSRTSVSTEFLTPVTTNNGAIKMTTTEEDLAAATAAVEAVPTGLKSKAIFEAELARATTLFTALKASQTDNLTKNGAFDTNLTSWKTWKAATAETPVVVTENDNKVLKLEGNSSVEQTITGLLPNTTYTVSTYGKVENGARLSVGVKSYGGVQANAFVTSTDYGQGTLTFTTGATNTSAIIFLSQGVAGGIAYADLVVTK</sequence>
<accession>A0A7X0XI28</accession>
<feature type="domain" description="Pesticidal crystal protein Cry1Aa" evidence="7">
    <location>
        <begin position="750"/>
        <end position="812"/>
    </location>
</feature>